<reference evidence="1 2" key="3">
    <citation type="journal article" date="2022" name="Microbiol. Spectr.">
        <title>Folding features and dynamics of 3D genome architecture in plant fungal pathogens.</title>
        <authorList>
            <person name="Xia C."/>
        </authorList>
    </citation>
    <scope>NUCLEOTIDE SEQUENCE [LARGE SCALE GENOMIC DNA]</scope>
    <source>
        <strain evidence="1 2">93-210</strain>
    </source>
</reference>
<reference evidence="2" key="1">
    <citation type="journal article" date="2018" name="BMC Genomics">
        <title>Genomic insights into host adaptation between the wheat stripe rust pathogen (Puccinia striiformis f. sp. tritici) and the barley stripe rust pathogen (Puccinia striiformis f. sp. hordei).</title>
        <authorList>
            <person name="Xia C."/>
            <person name="Wang M."/>
            <person name="Yin C."/>
            <person name="Cornejo O.E."/>
            <person name="Hulbert S.H."/>
            <person name="Chen X."/>
        </authorList>
    </citation>
    <scope>NUCLEOTIDE SEQUENCE [LARGE SCALE GENOMIC DNA]</scope>
    <source>
        <strain evidence="2">93-210</strain>
    </source>
</reference>
<comment type="caution">
    <text evidence="1">The sequence shown here is derived from an EMBL/GenBank/DDBJ whole genome shotgun (WGS) entry which is preliminary data.</text>
</comment>
<evidence type="ECO:0000313" key="2">
    <source>
        <dbReference type="Proteomes" id="UP001060170"/>
    </source>
</evidence>
<name>A0ACC0E349_9BASI</name>
<reference evidence="2" key="2">
    <citation type="journal article" date="2018" name="Mol. Plant Microbe Interact.">
        <title>Genome sequence resources for the wheat stripe rust pathogen (Puccinia striiformis f. sp. tritici) and the barley stripe rust pathogen (Puccinia striiformis f. sp. hordei).</title>
        <authorList>
            <person name="Xia C."/>
            <person name="Wang M."/>
            <person name="Yin C."/>
            <person name="Cornejo O.E."/>
            <person name="Hulbert S.H."/>
            <person name="Chen X."/>
        </authorList>
    </citation>
    <scope>NUCLEOTIDE SEQUENCE [LARGE SCALE GENOMIC DNA]</scope>
    <source>
        <strain evidence="2">93-210</strain>
    </source>
</reference>
<protein>
    <submittedName>
        <fullName evidence="1">Uncharacterized protein</fullName>
    </submittedName>
</protein>
<dbReference type="EMBL" id="CM045875">
    <property type="protein sequence ID" value="KAI7943578.1"/>
    <property type="molecule type" value="Genomic_DNA"/>
</dbReference>
<evidence type="ECO:0000313" key="1">
    <source>
        <dbReference type="EMBL" id="KAI7943578.1"/>
    </source>
</evidence>
<accession>A0ACC0E349</accession>
<proteinExistence type="predicted"/>
<dbReference type="Proteomes" id="UP001060170">
    <property type="component" value="Chromosome 11"/>
</dbReference>
<organism evidence="1 2">
    <name type="scientific">Puccinia striiformis f. sp. tritici</name>
    <dbReference type="NCBI Taxonomy" id="168172"/>
    <lineage>
        <taxon>Eukaryota</taxon>
        <taxon>Fungi</taxon>
        <taxon>Dikarya</taxon>
        <taxon>Basidiomycota</taxon>
        <taxon>Pucciniomycotina</taxon>
        <taxon>Pucciniomycetes</taxon>
        <taxon>Pucciniales</taxon>
        <taxon>Pucciniaceae</taxon>
        <taxon>Puccinia</taxon>
    </lineage>
</organism>
<sequence length="604" mass="65813">MPTNYPPTIILMQPSRNCDASEFPPKPYETSCISMEKDEEQKLRKQSKIFTSTVNQSIQHFILRHSSAVPALPKVEPQPLSMARSIAMIIICVTAFIVNTASSLSINLLIPSIHHELDVEASDLQWISSGFPLGLGSCLLLFGRLADLLGTLGYYGHKLFIQLGTSLYALASLGCAISHNHVQLSVLRFLQGISVAATTPSLIGVLGSHLEPDSALKRIGFASLSAGAPLGATFGLLAGGFITQGTGPGWRSVSIMSSPSSCFSLFSRRWRPTLRKSSHTTGANHFRSLELYDGNYQQFFYLSAASALCVSISATLIIPKDKHRANNEASIDWLGGILIITGLTALTFSLGISSREGWDKLVVLLPFTCSIIILASFIFWQKVLEGRMTESLQAGDDCGNHTAPILKLDLFRRDRHRFSVVLMVVALLWFGFVVQNFFFHQYLQDFLGLNLNQSTIRFIPMIVLGLLLNIAFGFISHVVPAQLLIVLGCVGTATSCLISALMDTSASYWTFNFASIALSVVGPDFVFATGTMYGSQISSQSEQAVTAGVFHTFAQMGNAIGLSIATLLQVQVTRSSSFKEGMIIENDLVSNSTVNQRQQEYLLV</sequence>
<keyword evidence="2" id="KW-1185">Reference proteome</keyword>
<gene>
    <name evidence="1" type="ORF">MJO28_011106</name>
</gene>